<dbReference type="InterPro" id="IPR028082">
    <property type="entry name" value="Peripla_BP_I"/>
</dbReference>
<dbReference type="Gene3D" id="1.10.260.40">
    <property type="entry name" value="lambda repressor-like DNA-binding domains"/>
    <property type="match status" value="1"/>
</dbReference>
<evidence type="ECO:0000259" key="4">
    <source>
        <dbReference type="PROSITE" id="PS50932"/>
    </source>
</evidence>
<proteinExistence type="predicted"/>
<name>A0A0S7C6V8_9BACT</name>
<dbReference type="EMBL" id="DF968183">
    <property type="protein sequence ID" value="GAP44883.1"/>
    <property type="molecule type" value="Genomic_DNA"/>
</dbReference>
<accession>A0A0S7C6V8</accession>
<protein>
    <submittedName>
        <fullName evidence="5">Transcriptional regulator, LacI family</fullName>
    </submittedName>
</protein>
<evidence type="ECO:0000256" key="2">
    <source>
        <dbReference type="ARBA" id="ARBA00023125"/>
    </source>
</evidence>
<dbReference type="SUPFAM" id="SSF47413">
    <property type="entry name" value="lambda repressor-like DNA-binding domains"/>
    <property type="match status" value="1"/>
</dbReference>
<dbReference type="InterPro" id="IPR010982">
    <property type="entry name" value="Lambda_DNA-bd_dom_sf"/>
</dbReference>
<dbReference type="Gene3D" id="3.40.50.2300">
    <property type="match status" value="2"/>
</dbReference>
<feature type="domain" description="HTH lacI-type" evidence="4">
    <location>
        <begin position="6"/>
        <end position="60"/>
    </location>
</feature>
<keyword evidence="2" id="KW-0238">DNA-binding</keyword>
<evidence type="ECO:0000313" key="5">
    <source>
        <dbReference type="EMBL" id="GAP44883.1"/>
    </source>
</evidence>
<organism evidence="5">
    <name type="scientific">Lentimicrobium saccharophilum</name>
    <dbReference type="NCBI Taxonomy" id="1678841"/>
    <lineage>
        <taxon>Bacteria</taxon>
        <taxon>Pseudomonadati</taxon>
        <taxon>Bacteroidota</taxon>
        <taxon>Bacteroidia</taxon>
        <taxon>Bacteroidales</taxon>
        <taxon>Lentimicrobiaceae</taxon>
        <taxon>Lentimicrobium</taxon>
    </lineage>
</organism>
<dbReference type="GO" id="GO:0003700">
    <property type="term" value="F:DNA-binding transcription factor activity"/>
    <property type="evidence" value="ECO:0007669"/>
    <property type="project" value="TreeGrafter"/>
</dbReference>
<dbReference type="CDD" id="cd01392">
    <property type="entry name" value="HTH_LacI"/>
    <property type="match status" value="1"/>
</dbReference>
<dbReference type="InterPro" id="IPR046335">
    <property type="entry name" value="LacI/GalR-like_sensor"/>
</dbReference>
<dbReference type="RefSeq" id="WP_062045635.1">
    <property type="nucleotide sequence ID" value="NZ_DF968183.1"/>
</dbReference>
<dbReference type="AlphaFoldDB" id="A0A0S7C6V8"/>
<reference evidence="5" key="1">
    <citation type="journal article" date="2015" name="Genome Announc.">
        <title>Draft Genome Sequence of Bacteroidales Strain TBC1, a Novel Isolate from a Methanogenic Wastewater Treatment System.</title>
        <authorList>
            <person name="Tourlousse D.M."/>
            <person name="Matsuura N."/>
            <person name="Sun L."/>
            <person name="Toyonaga M."/>
            <person name="Kuroda K."/>
            <person name="Ohashi A."/>
            <person name="Cruz R."/>
            <person name="Yamaguchi T."/>
            <person name="Sekiguchi Y."/>
        </authorList>
    </citation>
    <scope>NUCLEOTIDE SEQUENCE [LARGE SCALE GENOMIC DNA]</scope>
    <source>
        <strain evidence="5">TBC1</strain>
    </source>
</reference>
<sequence length="336" mass="37589">MKSNLISINDIARALGISPSTVSRALKDHPDISTETKRIVKEYAEQVNYRPNALALSLKRQRSNTLGLIIPEITHHFFSSVISGIEELAYAKGYRLIICQSNEDYNREVINTQVLLDNRVDGILISISKTTHDHGHFKDLIDSGIPLVFLDRVSEEVETDRVVTADFEGALIATSHLLETGRKRILHLASPKHLHVGRLRQEGYLKALQNYGIEPDPDLIIQCDTRLEVYQLKEEILRIAPKIDGIFAVNDFTAIAAMQILQENGSRIPEDIAVTGFGNDPIASIAYPPLTTVEQSGFEMGRQAVEILIKRIENPSTFIDFQTRVIPVSLEKRAST</sequence>
<dbReference type="STRING" id="1678841.TBC1_12697"/>
<keyword evidence="3" id="KW-0804">Transcription</keyword>
<evidence type="ECO:0000256" key="1">
    <source>
        <dbReference type="ARBA" id="ARBA00023015"/>
    </source>
</evidence>
<dbReference type="SUPFAM" id="SSF53822">
    <property type="entry name" value="Periplasmic binding protein-like I"/>
    <property type="match status" value="1"/>
</dbReference>
<evidence type="ECO:0000313" key="6">
    <source>
        <dbReference type="Proteomes" id="UP000053091"/>
    </source>
</evidence>
<dbReference type="Pfam" id="PF00356">
    <property type="entry name" value="LacI"/>
    <property type="match status" value="1"/>
</dbReference>
<dbReference type="OrthoDB" id="9803256at2"/>
<dbReference type="PANTHER" id="PTHR30146:SF109">
    <property type="entry name" value="HTH-TYPE TRANSCRIPTIONAL REGULATOR GALS"/>
    <property type="match status" value="1"/>
</dbReference>
<dbReference type="Pfam" id="PF13377">
    <property type="entry name" value="Peripla_BP_3"/>
    <property type="match status" value="1"/>
</dbReference>
<dbReference type="PROSITE" id="PS50932">
    <property type="entry name" value="HTH_LACI_2"/>
    <property type="match status" value="1"/>
</dbReference>
<dbReference type="InterPro" id="IPR000843">
    <property type="entry name" value="HTH_LacI"/>
</dbReference>
<gene>
    <name evidence="5" type="ORF">TBC1_12697</name>
</gene>
<dbReference type="CDD" id="cd06267">
    <property type="entry name" value="PBP1_LacI_sugar_binding-like"/>
    <property type="match status" value="1"/>
</dbReference>
<dbReference type="PANTHER" id="PTHR30146">
    <property type="entry name" value="LACI-RELATED TRANSCRIPTIONAL REPRESSOR"/>
    <property type="match status" value="1"/>
</dbReference>
<dbReference type="GO" id="GO:0000976">
    <property type="term" value="F:transcription cis-regulatory region binding"/>
    <property type="evidence" value="ECO:0007669"/>
    <property type="project" value="TreeGrafter"/>
</dbReference>
<dbReference type="SMART" id="SM00354">
    <property type="entry name" value="HTH_LACI"/>
    <property type="match status" value="1"/>
</dbReference>
<dbReference type="Proteomes" id="UP000053091">
    <property type="component" value="Unassembled WGS sequence"/>
</dbReference>
<keyword evidence="6" id="KW-1185">Reference proteome</keyword>
<keyword evidence="1" id="KW-0805">Transcription regulation</keyword>
<evidence type="ECO:0000256" key="3">
    <source>
        <dbReference type="ARBA" id="ARBA00023163"/>
    </source>
</evidence>